<feature type="domain" description="DUF4139" evidence="1">
    <location>
        <begin position="187"/>
        <end position="488"/>
    </location>
</feature>
<proteinExistence type="predicted"/>
<dbReference type="PANTHER" id="PTHR38075">
    <property type="entry name" value="DUF4139 DOMAIN-CONTAINING PROTEIN"/>
    <property type="match status" value="1"/>
</dbReference>
<name>A0A2K9LGP5_9GAMM</name>
<protein>
    <recommendedName>
        <fullName evidence="1">DUF4139 domain-containing protein</fullName>
    </recommendedName>
</protein>
<evidence type="ECO:0000313" key="2">
    <source>
        <dbReference type="EMBL" id="AUM11413.1"/>
    </source>
</evidence>
<dbReference type="AlphaFoldDB" id="A0A2K9LGP5"/>
<gene>
    <name evidence="2" type="ORF">Kalk_02785</name>
</gene>
<evidence type="ECO:0000259" key="1">
    <source>
        <dbReference type="Pfam" id="PF13598"/>
    </source>
</evidence>
<dbReference type="OrthoDB" id="9808067at2"/>
<dbReference type="Pfam" id="PF13598">
    <property type="entry name" value="DUF4139"/>
    <property type="match status" value="1"/>
</dbReference>
<dbReference type="KEGG" id="kak:Kalk_02785"/>
<organism evidence="2 3">
    <name type="scientific">Ketobacter alkanivorans</name>
    <dbReference type="NCBI Taxonomy" id="1917421"/>
    <lineage>
        <taxon>Bacteria</taxon>
        <taxon>Pseudomonadati</taxon>
        <taxon>Pseudomonadota</taxon>
        <taxon>Gammaproteobacteria</taxon>
        <taxon>Pseudomonadales</taxon>
        <taxon>Ketobacteraceae</taxon>
        <taxon>Ketobacter</taxon>
    </lineage>
</organism>
<keyword evidence="3" id="KW-1185">Reference proteome</keyword>
<reference evidence="3" key="1">
    <citation type="submission" date="2017-08" db="EMBL/GenBank/DDBJ databases">
        <title>Direct submision.</title>
        <authorList>
            <person name="Kim S.-J."/>
            <person name="Rhee S.-K."/>
        </authorList>
    </citation>
    <scope>NUCLEOTIDE SEQUENCE [LARGE SCALE GENOMIC DNA]</scope>
    <source>
        <strain evidence="3">GI5</strain>
    </source>
</reference>
<dbReference type="RefSeq" id="WP_101892753.1">
    <property type="nucleotide sequence ID" value="NZ_CP022684.1"/>
</dbReference>
<dbReference type="Proteomes" id="UP000235116">
    <property type="component" value="Chromosome"/>
</dbReference>
<dbReference type="InterPro" id="IPR037291">
    <property type="entry name" value="DUF4139"/>
</dbReference>
<evidence type="ECO:0000313" key="3">
    <source>
        <dbReference type="Proteomes" id="UP000235116"/>
    </source>
</evidence>
<dbReference type="PANTHER" id="PTHR38075:SF1">
    <property type="entry name" value="DUF4139 DOMAIN-CONTAINING PROTEIN"/>
    <property type="match status" value="1"/>
</dbReference>
<dbReference type="EMBL" id="CP022684">
    <property type="protein sequence ID" value="AUM11413.1"/>
    <property type="molecule type" value="Genomic_DNA"/>
</dbReference>
<sequence length="488" mass="54641">MKQNRNTPKSALSIAISISLAVGLFSVGIRTAVSAPSLTIYNGNFAVVRDTIKLNLSKGDNDVKYQDITKQLEPDSVVFRPTDTKWPLSILEQNYLSLPVNEALLLNYFEGQTIDFEVIRNKQTSNLPGKIIRSGLSGGSPIIEMEGKTRFGLPGRPLFPALKDDTLLKPTLAWQLKSGKSGEVNAELAYLTGGLNWKADYNLIAKENTDKVNVNGWVTFENQSGKSFNAAKIKLMAGDINKLSPPSVNLYKARAMAMEMAMDAPSVTQKDFDEYHLYAIGRPIDLADGESKQVAFVDASGVISNTRFIYDGAQIDQRYQPGMERIRSDPNYGTQSNNKVWIYREFNNSKKNGLGIPLPKGRVRFYQADNDGQLEFLGENNIDHTATEAKVSLYTGNAFDVVGSRKRLDFQMNDRQNSAQESFAITLKNSKKVPVTVSIVEHLYRWTTWSIQTHSSPFDKTDAQTIEFEVELKPDQEKTTTYTVHYQW</sequence>
<accession>A0A2K9LGP5</accession>